<sequence>MRVIALLGPRADEALVKKFDLPGVNIFTGNDMDPTDRPGAAIVLGGDGTLHRHLAPLVESRTPFLHVPLGGGNDIARSLGIHSVHDALNAWKKFVSAGTNVREIDAGTITHLKSELPDEPLQSDDAWTRELEASQLDPANHLAVLGPKIMESQLRHLIEQRQHLAALPSYFCGVAGVGFDSEANRRANNMTSWLRRHGGYTLAAARTLFSYKPARITVSLPAPKWAPTDDGWVAKIDEPALLCAVGNTSSYGGGMRLTAKAEMDDGELDVCFVRGVGPLTVLRFFRRVFSGTHLSLKYIEYLQTDRLRISTEKPMPIYADGEYVCETPVELTVVPRALRAIGP</sequence>
<keyword evidence="7" id="KW-1185">Reference proteome</keyword>
<dbReference type="Proteomes" id="UP000002432">
    <property type="component" value="Chromosome"/>
</dbReference>
<dbReference type="HOGENOM" id="CLU_045532_0_1_0"/>
<dbReference type="PANTHER" id="PTHR12358">
    <property type="entry name" value="SPHINGOSINE KINASE"/>
    <property type="match status" value="1"/>
</dbReference>
<evidence type="ECO:0000256" key="4">
    <source>
        <dbReference type="ARBA" id="ARBA00022840"/>
    </source>
</evidence>
<dbReference type="Pfam" id="PF00781">
    <property type="entry name" value="DAGK_cat"/>
    <property type="match status" value="1"/>
</dbReference>
<keyword evidence="4" id="KW-0067">ATP-binding</keyword>
<dbReference type="GO" id="GO:0016301">
    <property type="term" value="F:kinase activity"/>
    <property type="evidence" value="ECO:0007669"/>
    <property type="project" value="UniProtKB-KW"/>
</dbReference>
<evidence type="ECO:0000256" key="1">
    <source>
        <dbReference type="ARBA" id="ARBA00022679"/>
    </source>
</evidence>
<evidence type="ECO:0000313" key="7">
    <source>
        <dbReference type="Proteomes" id="UP000002432"/>
    </source>
</evidence>
<dbReference type="PANTHER" id="PTHR12358:SF106">
    <property type="entry name" value="LIPID KINASE YEGS"/>
    <property type="match status" value="1"/>
</dbReference>
<dbReference type="Gene3D" id="2.60.200.40">
    <property type="match status" value="1"/>
</dbReference>
<organism evidence="6 7">
    <name type="scientific">Koribacter versatilis (strain Ellin345)</name>
    <dbReference type="NCBI Taxonomy" id="204669"/>
    <lineage>
        <taxon>Bacteria</taxon>
        <taxon>Pseudomonadati</taxon>
        <taxon>Acidobacteriota</taxon>
        <taxon>Terriglobia</taxon>
        <taxon>Terriglobales</taxon>
        <taxon>Candidatus Korobacteraceae</taxon>
        <taxon>Candidatus Korobacter</taxon>
    </lineage>
</organism>
<dbReference type="GO" id="GO:0005524">
    <property type="term" value="F:ATP binding"/>
    <property type="evidence" value="ECO:0007669"/>
    <property type="project" value="UniProtKB-KW"/>
</dbReference>
<dbReference type="InterPro" id="IPR017438">
    <property type="entry name" value="ATP-NAD_kinase_N"/>
</dbReference>
<accession>Q1IM15</accession>
<dbReference type="KEGG" id="aba:Acid345_3084"/>
<feature type="domain" description="DAGKc" evidence="5">
    <location>
        <begin position="1"/>
        <end position="113"/>
    </location>
</feature>
<dbReference type="AlphaFoldDB" id="Q1IM15"/>
<name>Q1IM15_KORVE</name>
<evidence type="ECO:0000259" key="5">
    <source>
        <dbReference type="PROSITE" id="PS50146"/>
    </source>
</evidence>
<dbReference type="EMBL" id="CP000360">
    <property type="protein sequence ID" value="ABF42085.1"/>
    <property type="molecule type" value="Genomic_DNA"/>
</dbReference>
<dbReference type="EnsemblBacteria" id="ABF42085">
    <property type="protein sequence ID" value="ABF42085"/>
    <property type="gene ID" value="Acid345_3084"/>
</dbReference>
<dbReference type="GO" id="GO:0005886">
    <property type="term" value="C:plasma membrane"/>
    <property type="evidence" value="ECO:0007669"/>
    <property type="project" value="TreeGrafter"/>
</dbReference>
<evidence type="ECO:0000256" key="3">
    <source>
        <dbReference type="ARBA" id="ARBA00022777"/>
    </source>
</evidence>
<gene>
    <name evidence="6" type="ordered locus">Acid345_3084</name>
</gene>
<evidence type="ECO:0000313" key="6">
    <source>
        <dbReference type="EMBL" id="ABF42085.1"/>
    </source>
</evidence>
<dbReference type="InterPro" id="IPR016064">
    <property type="entry name" value="NAD/diacylglycerol_kinase_sf"/>
</dbReference>
<dbReference type="STRING" id="204669.Acid345_3084"/>
<keyword evidence="3 6" id="KW-0418">Kinase</keyword>
<dbReference type="InterPro" id="IPR050187">
    <property type="entry name" value="Lipid_Phosphate_FormReg"/>
</dbReference>
<dbReference type="InterPro" id="IPR001206">
    <property type="entry name" value="Diacylglycerol_kinase_cat_dom"/>
</dbReference>
<keyword evidence="1" id="KW-0808">Transferase</keyword>
<dbReference type="SUPFAM" id="SSF111331">
    <property type="entry name" value="NAD kinase/diacylglycerol kinase-like"/>
    <property type="match status" value="1"/>
</dbReference>
<dbReference type="RefSeq" id="WP_011523884.1">
    <property type="nucleotide sequence ID" value="NC_008009.1"/>
</dbReference>
<dbReference type="Pfam" id="PF19279">
    <property type="entry name" value="YegS_C"/>
    <property type="match status" value="1"/>
</dbReference>
<dbReference type="Gene3D" id="3.40.50.10330">
    <property type="entry name" value="Probable inorganic polyphosphate/atp-NAD kinase, domain 1"/>
    <property type="match status" value="1"/>
</dbReference>
<keyword evidence="2" id="KW-0547">Nucleotide-binding</keyword>
<dbReference type="PROSITE" id="PS50146">
    <property type="entry name" value="DAGK"/>
    <property type="match status" value="1"/>
</dbReference>
<reference evidence="6 7" key="1">
    <citation type="journal article" date="2009" name="Appl. Environ. Microbiol.">
        <title>Three genomes from the phylum Acidobacteria provide insight into the lifestyles of these microorganisms in soils.</title>
        <authorList>
            <person name="Ward N.L."/>
            <person name="Challacombe J.F."/>
            <person name="Janssen P.H."/>
            <person name="Henrissat B."/>
            <person name="Coutinho P.M."/>
            <person name="Wu M."/>
            <person name="Xie G."/>
            <person name="Haft D.H."/>
            <person name="Sait M."/>
            <person name="Badger J."/>
            <person name="Barabote R.D."/>
            <person name="Bradley B."/>
            <person name="Brettin T.S."/>
            <person name="Brinkac L.M."/>
            <person name="Bruce D."/>
            <person name="Creasy T."/>
            <person name="Daugherty S.C."/>
            <person name="Davidsen T.M."/>
            <person name="DeBoy R.T."/>
            <person name="Detter J.C."/>
            <person name="Dodson R.J."/>
            <person name="Durkin A.S."/>
            <person name="Ganapathy A."/>
            <person name="Gwinn-Giglio M."/>
            <person name="Han C.S."/>
            <person name="Khouri H."/>
            <person name="Kiss H."/>
            <person name="Kothari S.P."/>
            <person name="Madupu R."/>
            <person name="Nelson K.E."/>
            <person name="Nelson W.C."/>
            <person name="Paulsen I."/>
            <person name="Penn K."/>
            <person name="Ren Q."/>
            <person name="Rosovitz M.J."/>
            <person name="Selengut J.D."/>
            <person name="Shrivastava S."/>
            <person name="Sullivan S.A."/>
            <person name="Tapia R."/>
            <person name="Thompson L.S."/>
            <person name="Watkins K.L."/>
            <person name="Yang Q."/>
            <person name="Yu C."/>
            <person name="Zafar N."/>
            <person name="Zhou L."/>
            <person name="Kuske C.R."/>
        </authorList>
    </citation>
    <scope>NUCLEOTIDE SEQUENCE [LARGE SCALE GENOMIC DNA]</scope>
    <source>
        <strain evidence="6 7">Ellin345</strain>
    </source>
</reference>
<protein>
    <submittedName>
        <fullName evidence="6">Sphingosine kinase related enzyme</fullName>
    </submittedName>
</protein>
<dbReference type="eggNOG" id="COG1597">
    <property type="taxonomic scope" value="Bacteria"/>
</dbReference>
<proteinExistence type="predicted"/>
<evidence type="ECO:0000256" key="2">
    <source>
        <dbReference type="ARBA" id="ARBA00022741"/>
    </source>
</evidence>
<dbReference type="InterPro" id="IPR045540">
    <property type="entry name" value="YegS/DAGK_C"/>
</dbReference>